<comment type="cofactor">
    <cofactor evidence="13">
        <name>[4Fe-4S] cluster</name>
        <dbReference type="ChEBI" id="CHEBI:49883"/>
    </cofactor>
    <text evidence="13">Binds 1 [4Fe-4S] cluster. The cluster is coordinated with 3 cysteines and an exchangeable S-adenosyl-L-methionine.</text>
</comment>
<feature type="binding site" evidence="13">
    <location>
        <position position="111"/>
    </location>
    <ligand>
        <name>[2Fe-2S] cluster</name>
        <dbReference type="ChEBI" id="CHEBI:190135"/>
    </ligand>
</feature>
<feature type="compositionally biased region" description="Basic and acidic residues" evidence="14">
    <location>
        <begin position="368"/>
        <end position="380"/>
    </location>
</feature>
<dbReference type="EMBL" id="VCQT01000038">
    <property type="protein sequence ID" value="TMW11831.1"/>
    <property type="molecule type" value="Genomic_DNA"/>
</dbReference>
<evidence type="ECO:0000256" key="5">
    <source>
        <dbReference type="ARBA" id="ARBA00022679"/>
    </source>
</evidence>
<comment type="caution">
    <text evidence="16">The sequence shown here is derived from an EMBL/GenBank/DDBJ whole genome shotgun (WGS) entry which is preliminary data.</text>
</comment>
<feature type="region of interest" description="Disordered" evidence="14">
    <location>
        <begin position="368"/>
        <end position="389"/>
    </location>
</feature>
<evidence type="ECO:0000256" key="4">
    <source>
        <dbReference type="ARBA" id="ARBA00022485"/>
    </source>
</evidence>
<evidence type="ECO:0000256" key="3">
    <source>
        <dbReference type="ARBA" id="ARBA00012236"/>
    </source>
</evidence>
<evidence type="ECO:0000259" key="15">
    <source>
        <dbReference type="PROSITE" id="PS51918"/>
    </source>
</evidence>
<dbReference type="HAMAP" id="MF_01694">
    <property type="entry name" value="BioB"/>
    <property type="match status" value="1"/>
</dbReference>
<organism evidence="16 17">
    <name type="scientific">Alloalcanivorax gelatiniphagus</name>
    <dbReference type="NCBI Taxonomy" id="1194167"/>
    <lineage>
        <taxon>Bacteria</taxon>
        <taxon>Pseudomonadati</taxon>
        <taxon>Pseudomonadota</taxon>
        <taxon>Gammaproteobacteria</taxon>
        <taxon>Oceanospirillales</taxon>
        <taxon>Alcanivoracaceae</taxon>
        <taxon>Alloalcanivorax</taxon>
    </lineage>
</organism>
<proteinExistence type="inferred from homology"/>
<dbReference type="Pfam" id="PF06968">
    <property type="entry name" value="BATS"/>
    <property type="match status" value="1"/>
</dbReference>
<evidence type="ECO:0000256" key="6">
    <source>
        <dbReference type="ARBA" id="ARBA00022691"/>
    </source>
</evidence>
<feature type="domain" description="Radical SAM core" evidence="15">
    <location>
        <begin position="52"/>
        <end position="279"/>
    </location>
</feature>
<feature type="binding site" evidence="13">
    <location>
        <position position="67"/>
    </location>
    <ligand>
        <name>[4Fe-4S] cluster</name>
        <dbReference type="ChEBI" id="CHEBI:49883"/>
        <note>4Fe-4S-S-AdoMet</note>
    </ligand>
</feature>
<evidence type="ECO:0000256" key="10">
    <source>
        <dbReference type="ARBA" id="ARBA00023004"/>
    </source>
</evidence>
<keyword evidence="10 13" id="KW-0408">Iron</keyword>
<feature type="binding site" evidence="13">
    <location>
        <position position="202"/>
    </location>
    <ligand>
        <name>[2Fe-2S] cluster</name>
        <dbReference type="ChEBI" id="CHEBI:190135"/>
    </ligand>
</feature>
<dbReference type="SFLD" id="SFLDG01278">
    <property type="entry name" value="biotin_synthase_like"/>
    <property type="match status" value="1"/>
</dbReference>
<comment type="pathway">
    <text evidence="1 13">Cofactor biosynthesis; biotin biosynthesis; biotin from 7,8-diaminononanoate: step 2/2.</text>
</comment>
<feature type="binding site" evidence="13">
    <location>
        <position position="274"/>
    </location>
    <ligand>
        <name>[2Fe-2S] cluster</name>
        <dbReference type="ChEBI" id="CHEBI:190135"/>
    </ligand>
</feature>
<dbReference type="GO" id="GO:0004076">
    <property type="term" value="F:biotin synthase activity"/>
    <property type="evidence" value="ECO:0007669"/>
    <property type="project" value="UniProtKB-EC"/>
</dbReference>
<dbReference type="InterPro" id="IPR002684">
    <property type="entry name" value="Biotin_synth/BioAB"/>
</dbReference>
<evidence type="ECO:0000256" key="14">
    <source>
        <dbReference type="SAM" id="MobiDB-lite"/>
    </source>
</evidence>
<dbReference type="PANTHER" id="PTHR22976">
    <property type="entry name" value="BIOTIN SYNTHASE"/>
    <property type="match status" value="1"/>
</dbReference>
<keyword evidence="8 13" id="KW-0479">Metal-binding</keyword>
<dbReference type="Pfam" id="PF04055">
    <property type="entry name" value="Radical_SAM"/>
    <property type="match status" value="1"/>
</dbReference>
<evidence type="ECO:0000256" key="8">
    <source>
        <dbReference type="ARBA" id="ARBA00022723"/>
    </source>
</evidence>
<dbReference type="InterPro" id="IPR007197">
    <property type="entry name" value="rSAM"/>
</dbReference>
<protein>
    <recommendedName>
        <fullName evidence="3 13">Biotin synthase</fullName>
        <ecNumber evidence="3 13">2.8.1.6</ecNumber>
    </recommendedName>
</protein>
<keyword evidence="5 13" id="KW-0808">Transferase</keyword>
<dbReference type="PROSITE" id="PS51918">
    <property type="entry name" value="RADICAL_SAM"/>
    <property type="match status" value="1"/>
</dbReference>
<dbReference type="PIRSF" id="PIRSF001619">
    <property type="entry name" value="Biotin_synth"/>
    <property type="match status" value="1"/>
</dbReference>
<sequence>MPVAAATPRKTSAINAVRHDWHRGEIEALFTLPFNDLLFRAAQVHREHFDPNAVQVSTLLSIKTGACPEDCKYCSQSGHYNTELEKEKLLEVARVVEEARAAREKGASRFCMGAAWRSPRAKDMPYVLDMVRQVKALGMETCMTLGMLDEGQAKDLAEAGLDYYNHNLDTSPEYYGQVITTRTYGDRLTTLANVRDAGMKVCCGGIVGMGENRDDRVGLLQQLANLPHHPESVPINMLVKIEGTPLAEVDDLDPFEFVRTVAVARILMPESYVRLSAGRQEMNDEAQALCFLAGANSIFYGERLLTTDNPEANHDKQLFDRLGIHPLDPRHEASDEAHEEALRQQVAEQEAADSGLYRDAMAYQADGKRAAKHVLDKDTGRPAQRPLDA</sequence>
<dbReference type="InterPro" id="IPR013785">
    <property type="entry name" value="Aldolase_TIM"/>
</dbReference>
<comment type="function">
    <text evidence="13">Catalyzes the conversion of dethiobiotin (DTB) to biotin by the insertion of a sulfur atom into dethiobiotin via a radical-based mechanism.</text>
</comment>
<evidence type="ECO:0000256" key="1">
    <source>
        <dbReference type="ARBA" id="ARBA00004942"/>
    </source>
</evidence>
<evidence type="ECO:0000256" key="2">
    <source>
        <dbReference type="ARBA" id="ARBA00010765"/>
    </source>
</evidence>
<dbReference type="RefSeq" id="WP_138772976.1">
    <property type="nucleotide sequence ID" value="NZ_JBHSSX010000230.1"/>
</dbReference>
<evidence type="ECO:0000313" key="16">
    <source>
        <dbReference type="EMBL" id="TMW11831.1"/>
    </source>
</evidence>
<dbReference type="PANTHER" id="PTHR22976:SF2">
    <property type="entry name" value="BIOTIN SYNTHASE, MITOCHONDRIAL"/>
    <property type="match status" value="1"/>
</dbReference>
<evidence type="ECO:0000256" key="13">
    <source>
        <dbReference type="HAMAP-Rule" id="MF_01694"/>
    </source>
</evidence>
<dbReference type="SMART" id="SM00729">
    <property type="entry name" value="Elp3"/>
    <property type="match status" value="1"/>
</dbReference>
<accession>A0ABY2XIU6</accession>
<dbReference type="SUPFAM" id="SSF102114">
    <property type="entry name" value="Radical SAM enzymes"/>
    <property type="match status" value="1"/>
</dbReference>
<reference evidence="16 17" key="1">
    <citation type="submission" date="2019-05" db="EMBL/GenBank/DDBJ databases">
        <title>Genome of Alcanivorax gelatiniphagus, an oil degrading marine bacteria.</title>
        <authorList>
            <person name="Kwon K.K."/>
        </authorList>
    </citation>
    <scope>NUCLEOTIDE SEQUENCE [LARGE SCALE GENOMIC DNA]</scope>
    <source>
        <strain evidence="16 17">MEBiC 08158</strain>
    </source>
</reference>
<dbReference type="EC" id="2.8.1.6" evidence="3 13"/>
<dbReference type="CDD" id="cd01335">
    <property type="entry name" value="Radical_SAM"/>
    <property type="match status" value="1"/>
</dbReference>
<dbReference type="InterPro" id="IPR006638">
    <property type="entry name" value="Elp3/MiaA/NifB-like_rSAM"/>
</dbReference>
<dbReference type="InterPro" id="IPR024177">
    <property type="entry name" value="Biotin_synthase"/>
</dbReference>
<feature type="binding site" evidence="13">
    <location>
        <position position="142"/>
    </location>
    <ligand>
        <name>[2Fe-2S] cluster</name>
        <dbReference type="ChEBI" id="CHEBI:190135"/>
    </ligand>
</feature>
<evidence type="ECO:0000256" key="9">
    <source>
        <dbReference type="ARBA" id="ARBA00022756"/>
    </source>
</evidence>
<dbReference type="SFLD" id="SFLDF00272">
    <property type="entry name" value="biotin_synthase"/>
    <property type="match status" value="1"/>
</dbReference>
<comment type="catalytic activity">
    <reaction evidence="12 13">
        <text>(4R,5S)-dethiobiotin + (sulfur carrier)-SH + 2 reduced [2Fe-2S]-[ferredoxin] + 2 S-adenosyl-L-methionine = (sulfur carrier)-H + biotin + 2 5'-deoxyadenosine + 2 L-methionine + 2 oxidized [2Fe-2S]-[ferredoxin]</text>
        <dbReference type="Rhea" id="RHEA:22060"/>
        <dbReference type="Rhea" id="RHEA-COMP:10000"/>
        <dbReference type="Rhea" id="RHEA-COMP:10001"/>
        <dbReference type="Rhea" id="RHEA-COMP:14737"/>
        <dbReference type="Rhea" id="RHEA-COMP:14739"/>
        <dbReference type="ChEBI" id="CHEBI:17319"/>
        <dbReference type="ChEBI" id="CHEBI:29917"/>
        <dbReference type="ChEBI" id="CHEBI:33737"/>
        <dbReference type="ChEBI" id="CHEBI:33738"/>
        <dbReference type="ChEBI" id="CHEBI:57586"/>
        <dbReference type="ChEBI" id="CHEBI:57844"/>
        <dbReference type="ChEBI" id="CHEBI:59789"/>
        <dbReference type="ChEBI" id="CHEBI:64428"/>
        <dbReference type="ChEBI" id="CHEBI:149473"/>
        <dbReference type="EC" id="2.8.1.6"/>
    </reaction>
</comment>
<dbReference type="SMART" id="SM00876">
    <property type="entry name" value="BATS"/>
    <property type="match status" value="1"/>
</dbReference>
<dbReference type="SFLD" id="SFLDG01060">
    <property type="entry name" value="BATS_domain_containing"/>
    <property type="match status" value="1"/>
</dbReference>
<keyword evidence="17" id="KW-1185">Reference proteome</keyword>
<evidence type="ECO:0000256" key="7">
    <source>
        <dbReference type="ARBA" id="ARBA00022714"/>
    </source>
</evidence>
<dbReference type="Proteomes" id="UP000739180">
    <property type="component" value="Unassembled WGS sequence"/>
</dbReference>
<feature type="binding site" evidence="13">
    <location>
        <position position="71"/>
    </location>
    <ligand>
        <name>[4Fe-4S] cluster</name>
        <dbReference type="ChEBI" id="CHEBI:49883"/>
        <note>4Fe-4S-S-AdoMet</note>
    </ligand>
</feature>
<keyword evidence="11 13" id="KW-0411">Iron-sulfur</keyword>
<comment type="cofactor">
    <cofactor evidence="13">
        <name>[2Fe-2S] cluster</name>
        <dbReference type="ChEBI" id="CHEBI:190135"/>
    </cofactor>
    <text evidence="13">Binds 1 [2Fe-2S] cluster. The cluster is coordinated with 3 cysteines and 1 arginine.</text>
</comment>
<dbReference type="SFLD" id="SFLDS00029">
    <property type="entry name" value="Radical_SAM"/>
    <property type="match status" value="1"/>
</dbReference>
<evidence type="ECO:0000256" key="11">
    <source>
        <dbReference type="ARBA" id="ARBA00023014"/>
    </source>
</evidence>
<keyword evidence="9 13" id="KW-0093">Biotin biosynthesis</keyword>
<evidence type="ECO:0000313" key="17">
    <source>
        <dbReference type="Proteomes" id="UP000739180"/>
    </source>
</evidence>
<dbReference type="Gene3D" id="3.20.20.70">
    <property type="entry name" value="Aldolase class I"/>
    <property type="match status" value="1"/>
</dbReference>
<dbReference type="InterPro" id="IPR010722">
    <property type="entry name" value="BATS_dom"/>
</dbReference>
<keyword evidence="6 13" id="KW-0949">S-adenosyl-L-methionine</keyword>
<evidence type="ECO:0000256" key="12">
    <source>
        <dbReference type="ARBA" id="ARBA00051157"/>
    </source>
</evidence>
<dbReference type="InterPro" id="IPR058240">
    <property type="entry name" value="rSAM_sf"/>
</dbReference>
<keyword evidence="7 13" id="KW-0001">2Fe-2S</keyword>
<name>A0ABY2XIU6_9GAMM</name>
<comment type="subunit">
    <text evidence="13">Homodimer.</text>
</comment>
<dbReference type="NCBIfam" id="TIGR00433">
    <property type="entry name" value="bioB"/>
    <property type="match status" value="1"/>
</dbReference>
<keyword evidence="4 13" id="KW-0004">4Fe-4S</keyword>
<comment type="similarity">
    <text evidence="2 13">Belongs to the radical SAM superfamily. Biotin synthase family.</text>
</comment>
<feature type="binding site" evidence="13">
    <location>
        <position position="74"/>
    </location>
    <ligand>
        <name>[4Fe-4S] cluster</name>
        <dbReference type="ChEBI" id="CHEBI:49883"/>
        <note>4Fe-4S-S-AdoMet</note>
    </ligand>
</feature>
<gene>
    <name evidence="13 16" type="primary">bioB</name>
    <name evidence="16" type="ORF">FGS76_12425</name>
</gene>